<name>J0P481_9BACT</name>
<dbReference type="OrthoDB" id="948340at2"/>
<feature type="compositionally biased region" description="Basic and acidic residues" evidence="1">
    <location>
        <begin position="70"/>
        <end position="81"/>
    </location>
</feature>
<dbReference type="EMBL" id="JH719942">
    <property type="protein sequence ID" value="EJF54644.1"/>
    <property type="molecule type" value="Genomic_DNA"/>
</dbReference>
<evidence type="ECO:0000313" key="4">
    <source>
        <dbReference type="Proteomes" id="UP000005113"/>
    </source>
</evidence>
<keyword evidence="2" id="KW-0812">Transmembrane</keyword>
<evidence type="ECO:0000313" key="3">
    <source>
        <dbReference type="EMBL" id="EJF54644.1"/>
    </source>
</evidence>
<keyword evidence="2" id="KW-1133">Transmembrane helix</keyword>
<organism evidence="3 4">
    <name type="scientific">Saprospira grandis DSM 2844</name>
    <dbReference type="NCBI Taxonomy" id="694433"/>
    <lineage>
        <taxon>Bacteria</taxon>
        <taxon>Pseudomonadati</taxon>
        <taxon>Bacteroidota</taxon>
        <taxon>Saprospiria</taxon>
        <taxon>Saprospirales</taxon>
        <taxon>Saprospiraceae</taxon>
        <taxon>Saprospira</taxon>
    </lineage>
</organism>
<evidence type="ECO:0000256" key="2">
    <source>
        <dbReference type="SAM" id="Phobius"/>
    </source>
</evidence>
<reference evidence="4" key="1">
    <citation type="journal article" date="2012" name="Stand. Genomic Sci.">
        <title>Permanent draft genome sequence of the gliding predator Saprospira grandis strain Sa g1 (= HR1).</title>
        <authorList>
            <person name="Mavromatis K."/>
            <person name="Chertkov O."/>
            <person name="Lapidus A."/>
            <person name="Nolan M."/>
            <person name="Lucas S."/>
            <person name="Tice H."/>
            <person name="Del Rio T.G."/>
            <person name="Cheng J.F."/>
            <person name="Han C."/>
            <person name="Tapia R."/>
            <person name="Bruce D."/>
            <person name="Goodwin L.A."/>
            <person name="Pitluck S."/>
            <person name="Huntemann M."/>
            <person name="Liolios K."/>
            <person name="Pagani I."/>
            <person name="Ivanova N."/>
            <person name="Mikhailova N."/>
            <person name="Pati A."/>
            <person name="Chen A."/>
            <person name="Palaniappan K."/>
            <person name="Land M."/>
            <person name="Brambilla E.M."/>
            <person name="Rohde M."/>
            <person name="Spring S."/>
            <person name="Goker M."/>
            <person name="Detter J.C."/>
            <person name="Bristow J."/>
            <person name="Eisen J.A."/>
            <person name="Markowitz V."/>
            <person name="Hugenholtz P."/>
            <person name="Kyrpides N.C."/>
            <person name="Klenk H.P."/>
            <person name="Woyke T."/>
        </authorList>
    </citation>
    <scope>NUCLEOTIDE SEQUENCE [LARGE SCALE GENOMIC DNA]</scope>
    <source>
        <strain evidence="4">DSM 2844</strain>
    </source>
</reference>
<dbReference type="AlphaFoldDB" id="J0P481"/>
<feature type="region of interest" description="Disordered" evidence="1">
    <location>
        <begin position="173"/>
        <end position="227"/>
    </location>
</feature>
<protein>
    <submittedName>
        <fullName evidence="3">Uncharacterized protein</fullName>
    </submittedName>
</protein>
<proteinExistence type="predicted"/>
<keyword evidence="2" id="KW-0472">Membrane</keyword>
<feature type="transmembrane region" description="Helical" evidence="2">
    <location>
        <begin position="238"/>
        <end position="259"/>
    </location>
</feature>
<sequence length="262" mass="30166">MSTFKLDWWKLLSYFLGLSTLGGTPLLLWEVGEWMEEPQTSTAPLALNKGPEKEAYPRIDSIEADAWEEELRSSDLEKERPAAPAADQPKTAPATPKYVQSNRPEPDRTKRLGCICMDEEQQDLKGRGACSGHGGVRYWVYAQANSDVLLRYPTERHELHPEALSTDELSQLAAHQEDLRQPKASPEKISPKDAQDYWQKKRKQKEEQAAAAAPRLERVQIEPQQQQQQRMDQERWNFYQLVIVFMVCVTIAFVTYTMFRAR</sequence>
<feature type="region of interest" description="Disordered" evidence="1">
    <location>
        <begin position="70"/>
        <end position="110"/>
    </location>
</feature>
<dbReference type="RefSeq" id="WP_002660419.1">
    <property type="nucleotide sequence ID" value="NZ_JH719942.1"/>
</dbReference>
<accession>J0P481</accession>
<evidence type="ECO:0000256" key="1">
    <source>
        <dbReference type="SAM" id="MobiDB-lite"/>
    </source>
</evidence>
<dbReference type="HOGENOM" id="CLU_1061260_0_0_10"/>
<feature type="compositionally biased region" description="Basic and acidic residues" evidence="1">
    <location>
        <begin position="175"/>
        <end position="208"/>
    </location>
</feature>
<dbReference type="Proteomes" id="UP000005113">
    <property type="component" value="Unassembled WGS sequence"/>
</dbReference>
<gene>
    <name evidence="3" type="ORF">SapgrDRAFT_2995</name>
</gene>